<gene>
    <name evidence="2" type="ORF">C8N46_101720</name>
</gene>
<dbReference type="EMBL" id="QBKT01000001">
    <property type="protein sequence ID" value="PTX64110.1"/>
    <property type="molecule type" value="Genomic_DNA"/>
</dbReference>
<comment type="caution">
    <text evidence="2">The sequence shown here is derived from an EMBL/GenBank/DDBJ whole genome shotgun (WGS) entry which is preliminary data.</text>
</comment>
<dbReference type="Proteomes" id="UP000244090">
    <property type="component" value="Unassembled WGS sequence"/>
</dbReference>
<feature type="transmembrane region" description="Helical" evidence="1">
    <location>
        <begin position="403"/>
        <end position="422"/>
    </location>
</feature>
<evidence type="ECO:0000313" key="2">
    <source>
        <dbReference type="EMBL" id="PTX64110.1"/>
    </source>
</evidence>
<feature type="transmembrane region" description="Helical" evidence="1">
    <location>
        <begin position="68"/>
        <end position="86"/>
    </location>
</feature>
<reference evidence="2 3" key="1">
    <citation type="submission" date="2018-04" db="EMBL/GenBank/DDBJ databases">
        <title>Genomic Encyclopedia of Archaeal and Bacterial Type Strains, Phase II (KMG-II): from individual species to whole genera.</title>
        <authorList>
            <person name="Goeker M."/>
        </authorList>
    </citation>
    <scope>NUCLEOTIDE SEQUENCE [LARGE SCALE GENOMIC DNA]</scope>
    <source>
        <strain evidence="2 3">DSM 25731</strain>
    </source>
</reference>
<dbReference type="AlphaFoldDB" id="A0A2T6C711"/>
<feature type="transmembrane region" description="Helical" evidence="1">
    <location>
        <begin position="125"/>
        <end position="144"/>
    </location>
</feature>
<name>A0A2T6C711_9FLAO</name>
<organism evidence="2 3">
    <name type="scientific">Kordia periserrulae</name>
    <dbReference type="NCBI Taxonomy" id="701523"/>
    <lineage>
        <taxon>Bacteria</taxon>
        <taxon>Pseudomonadati</taxon>
        <taxon>Bacteroidota</taxon>
        <taxon>Flavobacteriia</taxon>
        <taxon>Flavobacteriales</taxon>
        <taxon>Flavobacteriaceae</taxon>
        <taxon>Kordia</taxon>
    </lineage>
</organism>
<feature type="transmembrane region" description="Helical" evidence="1">
    <location>
        <begin position="192"/>
        <end position="208"/>
    </location>
</feature>
<dbReference type="OrthoDB" id="1410880at2"/>
<evidence type="ECO:0000256" key="1">
    <source>
        <dbReference type="SAM" id="Phobius"/>
    </source>
</evidence>
<dbReference type="RefSeq" id="WP_108113453.1">
    <property type="nucleotide sequence ID" value="NZ_QBKT01000001.1"/>
</dbReference>
<feature type="transmembrane region" description="Helical" evidence="1">
    <location>
        <begin position="378"/>
        <end position="397"/>
    </location>
</feature>
<accession>A0A2T6C711</accession>
<keyword evidence="1" id="KW-0472">Membrane</keyword>
<feature type="transmembrane region" description="Helical" evidence="1">
    <location>
        <begin position="344"/>
        <end position="366"/>
    </location>
</feature>
<keyword evidence="3" id="KW-1185">Reference proteome</keyword>
<dbReference type="GO" id="GO:0016757">
    <property type="term" value="F:glycosyltransferase activity"/>
    <property type="evidence" value="ECO:0007669"/>
    <property type="project" value="UniProtKB-KW"/>
</dbReference>
<feature type="transmembrane region" description="Helical" evidence="1">
    <location>
        <begin position="12"/>
        <end position="32"/>
    </location>
</feature>
<sequence length="429" mass="49601">MKTVKWFQQKSNLTIGIVFLAAFIWVLLQPVVHYPDSAGYLEMHIIRTPGYPLFLQIIQSVFGEHYEIGIVSIQFLFGCFGIYYFIQKLRLYKIINGFFSICLAIVLLLPYVTGLKIANNILTESISYSLYLIIVAKFISFFLSKNTKELYFSLPILALLLITRYQFIYLIPIALGLLFWVSYVQKTLKKQLLLIALYITLPLMTSLIDRTYHKAVHGHFVSTPWTGMNMITLPFFVSDAEDATLFDDSTEKKFFQNTHHDLVASQMNINNFDTTVFPNPTQFYIGRFADITMGPIYKNGVAVLDKTLSENEKFIALDQMTSKMTKPLLLENFSKWKRIYIKNAIHGFGGFKYMLLYLLISFYSIYMLLKRNENSYKVLGLLSGLLIANVLIVAIGMHAVVRFTFYNDWVLFLTIFVLLTSLNKKRYES</sequence>
<protein>
    <submittedName>
        <fullName evidence="2">Dolichyl-phosphate-mannose-protein mannosyltransferase</fullName>
    </submittedName>
</protein>
<feature type="transmembrane region" description="Helical" evidence="1">
    <location>
        <begin position="156"/>
        <end position="180"/>
    </location>
</feature>
<proteinExistence type="predicted"/>
<keyword evidence="1" id="KW-0812">Transmembrane</keyword>
<evidence type="ECO:0000313" key="3">
    <source>
        <dbReference type="Proteomes" id="UP000244090"/>
    </source>
</evidence>
<keyword evidence="2" id="KW-0808">Transferase</keyword>
<keyword evidence="1" id="KW-1133">Transmembrane helix</keyword>
<feature type="transmembrane region" description="Helical" evidence="1">
    <location>
        <begin position="93"/>
        <end position="113"/>
    </location>
</feature>
<keyword evidence="2" id="KW-0328">Glycosyltransferase</keyword>
<feature type="transmembrane region" description="Helical" evidence="1">
    <location>
        <begin position="220"/>
        <end position="237"/>
    </location>
</feature>